<dbReference type="CDD" id="cd06257">
    <property type="entry name" value="DnaJ"/>
    <property type="match status" value="1"/>
</dbReference>
<reference evidence="3" key="1">
    <citation type="submission" date="2018-05" db="EMBL/GenBank/DDBJ databases">
        <authorList>
            <person name="Lanie J.A."/>
            <person name="Ng W.-L."/>
            <person name="Kazmierczak K.M."/>
            <person name="Andrzejewski T.M."/>
            <person name="Davidsen T.M."/>
            <person name="Wayne K.J."/>
            <person name="Tettelin H."/>
            <person name="Glass J.I."/>
            <person name="Rusch D."/>
            <person name="Podicherti R."/>
            <person name="Tsui H.-C.T."/>
            <person name="Winkler M.E."/>
        </authorList>
    </citation>
    <scope>NUCLEOTIDE SEQUENCE</scope>
</reference>
<dbReference type="EMBL" id="UINC01043005">
    <property type="protein sequence ID" value="SVB46403.1"/>
    <property type="molecule type" value="Genomic_DNA"/>
</dbReference>
<evidence type="ECO:0000256" key="1">
    <source>
        <dbReference type="SAM" id="MobiDB-lite"/>
    </source>
</evidence>
<dbReference type="Gene3D" id="1.10.287.110">
    <property type="entry name" value="DnaJ domain"/>
    <property type="match status" value="1"/>
</dbReference>
<proteinExistence type="predicted"/>
<dbReference type="Pfam" id="PF00226">
    <property type="entry name" value="DnaJ"/>
    <property type="match status" value="1"/>
</dbReference>
<dbReference type="SMART" id="SM00271">
    <property type="entry name" value="DnaJ"/>
    <property type="match status" value="1"/>
</dbReference>
<dbReference type="InterPro" id="IPR001623">
    <property type="entry name" value="DnaJ_domain"/>
</dbReference>
<dbReference type="SUPFAM" id="SSF46565">
    <property type="entry name" value="Chaperone J-domain"/>
    <property type="match status" value="1"/>
</dbReference>
<evidence type="ECO:0000259" key="2">
    <source>
        <dbReference type="PROSITE" id="PS50076"/>
    </source>
</evidence>
<name>A0A382E8W1_9ZZZZ</name>
<protein>
    <recommendedName>
        <fullName evidence="2">J domain-containing protein</fullName>
    </recommendedName>
</protein>
<evidence type="ECO:0000313" key="3">
    <source>
        <dbReference type="EMBL" id="SVB46403.1"/>
    </source>
</evidence>
<accession>A0A382E8W1</accession>
<dbReference type="AlphaFoldDB" id="A0A382E8W1"/>
<feature type="domain" description="J" evidence="2">
    <location>
        <begin position="55"/>
        <end position="121"/>
    </location>
</feature>
<organism evidence="3">
    <name type="scientific">marine metagenome</name>
    <dbReference type="NCBI Taxonomy" id="408172"/>
    <lineage>
        <taxon>unclassified sequences</taxon>
        <taxon>metagenomes</taxon>
        <taxon>ecological metagenomes</taxon>
    </lineage>
</organism>
<dbReference type="PROSITE" id="PS50076">
    <property type="entry name" value="DNAJ_2"/>
    <property type="match status" value="1"/>
</dbReference>
<gene>
    <name evidence="3" type="ORF">METZ01_LOCUS199257</name>
</gene>
<sequence length="121" mass="13560">MSGDLLRRLFHLTRAHLGDRAPLPPIGHDPIGDGTSDGNPRARATVDKEDEVLACYYANLEIPYGSDLHTVRAAWKRMMKKYHPDLHGEDAQKRQVAGELTAELTRAYQELVTVLERGGNR</sequence>
<feature type="region of interest" description="Disordered" evidence="1">
    <location>
        <begin position="21"/>
        <end position="45"/>
    </location>
</feature>
<dbReference type="InterPro" id="IPR036869">
    <property type="entry name" value="J_dom_sf"/>
</dbReference>